<evidence type="ECO:0000313" key="3">
    <source>
        <dbReference type="EMBL" id="XCD08104.1"/>
    </source>
</evidence>
<sequence length="41" mass="4400">MMVEDLLTMYAPFVGAGFLLGCLPMLAGLGIQAVINIFKKI</sequence>
<reference evidence="3" key="1">
    <citation type="submission" date="2024-03" db="EMBL/GenBank/DDBJ databases">
        <title>Diverse circular DNA viruses in blood, oral, and fecal samples of captive lemurs.</title>
        <authorList>
            <person name="Paietta E.N."/>
            <person name="Kraberger S."/>
            <person name="Lund M.C."/>
            <person name="Custer J.M."/>
            <person name="Vargas K.M."/>
            <person name="Ehmke E.E."/>
            <person name="Yoder A.D."/>
            <person name="Varsani A."/>
        </authorList>
    </citation>
    <scope>NUCLEOTIDE SEQUENCE</scope>
    <source>
        <strain evidence="2">Duke_25FS_55</strain>
        <strain evidence="3">Duke_29_20</strain>
    </source>
</reference>
<keyword evidence="1" id="KW-0812">Transmembrane</keyword>
<keyword evidence="1" id="KW-1133">Transmembrane helix</keyword>
<dbReference type="EMBL" id="PP511856">
    <property type="protein sequence ID" value="XCD08104.1"/>
    <property type="molecule type" value="Genomic_DNA"/>
</dbReference>
<evidence type="ECO:0000256" key="1">
    <source>
        <dbReference type="SAM" id="Phobius"/>
    </source>
</evidence>
<accession>A0AAU8B6Y2</accession>
<name>A0AAU8B6Y2_9VIRU</name>
<protein>
    <submittedName>
        <fullName evidence="3">Uncharacterized protein</fullName>
    </submittedName>
</protein>
<proteinExistence type="predicted"/>
<feature type="transmembrane region" description="Helical" evidence="1">
    <location>
        <begin position="12"/>
        <end position="38"/>
    </location>
</feature>
<keyword evidence="1" id="KW-0472">Membrane</keyword>
<dbReference type="EMBL" id="PP511650">
    <property type="protein sequence ID" value="XCD06273.1"/>
    <property type="molecule type" value="Genomic_DNA"/>
</dbReference>
<evidence type="ECO:0000313" key="2">
    <source>
        <dbReference type="EMBL" id="XCD06273.1"/>
    </source>
</evidence>
<organism evidence="3">
    <name type="scientific">Dulem virus 64</name>
    <dbReference type="NCBI Taxonomy" id="3145775"/>
    <lineage>
        <taxon>Viruses</taxon>
        <taxon>Monodnaviria</taxon>
        <taxon>Loebvirae</taxon>
        <taxon>Hofneiviricota</taxon>
        <taxon>Faserviricetes</taxon>
        <taxon>Tubulavirales</taxon>
        <taxon>Inoviridae</taxon>
        <taxon>Inovirus</taxon>
    </lineage>
</organism>